<dbReference type="Pfam" id="PF01902">
    <property type="entry name" value="Diphthami_syn_2"/>
    <property type="match status" value="1"/>
</dbReference>
<feature type="compositionally biased region" description="Polar residues" evidence="1">
    <location>
        <begin position="225"/>
        <end position="242"/>
    </location>
</feature>
<feature type="domain" description="Diphthamide synthase" evidence="2">
    <location>
        <begin position="5"/>
        <end position="206"/>
    </location>
</feature>
<accession>A0ABP4IIS2</accession>
<keyword evidence="4" id="KW-1185">Reference proteome</keyword>
<dbReference type="Gene3D" id="3.40.50.620">
    <property type="entry name" value="HUPs"/>
    <property type="match status" value="1"/>
</dbReference>
<dbReference type="InterPro" id="IPR002761">
    <property type="entry name" value="Diphthami_syn_dom"/>
</dbReference>
<proteinExistence type="predicted"/>
<dbReference type="EMBL" id="BAAAJK010000014">
    <property type="protein sequence ID" value="GAA1391759.1"/>
    <property type="molecule type" value="Genomic_DNA"/>
</dbReference>
<organism evidence="3 4">
    <name type="scientific">Pseudonocardia kongjuensis</name>
    <dbReference type="NCBI Taxonomy" id="102227"/>
    <lineage>
        <taxon>Bacteria</taxon>
        <taxon>Bacillati</taxon>
        <taxon>Actinomycetota</taxon>
        <taxon>Actinomycetes</taxon>
        <taxon>Pseudonocardiales</taxon>
        <taxon>Pseudonocardiaceae</taxon>
        <taxon>Pseudonocardia</taxon>
    </lineage>
</organism>
<name>A0ABP4IIS2_9PSEU</name>
<comment type="caution">
    <text evidence="3">The sequence shown here is derived from an EMBL/GenBank/DDBJ whole genome shotgun (WGS) entry which is preliminary data.</text>
</comment>
<evidence type="ECO:0000256" key="1">
    <source>
        <dbReference type="SAM" id="MobiDB-lite"/>
    </source>
</evidence>
<evidence type="ECO:0000313" key="3">
    <source>
        <dbReference type="EMBL" id="GAA1391759.1"/>
    </source>
</evidence>
<reference evidence="4" key="1">
    <citation type="journal article" date="2019" name="Int. J. Syst. Evol. Microbiol.">
        <title>The Global Catalogue of Microorganisms (GCM) 10K type strain sequencing project: providing services to taxonomists for standard genome sequencing and annotation.</title>
        <authorList>
            <consortium name="The Broad Institute Genomics Platform"/>
            <consortium name="The Broad Institute Genome Sequencing Center for Infectious Disease"/>
            <person name="Wu L."/>
            <person name="Ma J."/>
        </authorList>
    </citation>
    <scope>NUCLEOTIDE SEQUENCE [LARGE SCALE GENOMIC DNA]</scope>
    <source>
        <strain evidence="4">JCM 11896</strain>
    </source>
</reference>
<dbReference type="SUPFAM" id="SSF52402">
    <property type="entry name" value="Adenine nucleotide alpha hydrolases-like"/>
    <property type="match status" value="1"/>
</dbReference>
<evidence type="ECO:0000313" key="4">
    <source>
        <dbReference type="Proteomes" id="UP001501414"/>
    </source>
</evidence>
<sequence length="257" mass="25738">MSDVWVSWSGGKDAATALAAARASGLRVTGLLSTTARPAGATAEIPVHGVGLPLLEAQAAALGLPLHTVELPSPCPDGEYTARIRTALAAARAAGVSRLVCGDLALADVRAFREAVLAGTGVAGEFPLWGTGTAELARRMIGDGLRAVVVAVDPARLPAGLAGRAFDAAFLGDLPAGTDPCGENGEFHTFVTGGPGFGHDVPVDVAGTVERDGHVQAVLVPAGQPATSERSTDSPACSSANDVDSGAGPIRRPSGPR</sequence>
<feature type="region of interest" description="Disordered" evidence="1">
    <location>
        <begin position="222"/>
        <end position="257"/>
    </location>
</feature>
<dbReference type="InterPro" id="IPR014729">
    <property type="entry name" value="Rossmann-like_a/b/a_fold"/>
</dbReference>
<dbReference type="Proteomes" id="UP001501414">
    <property type="component" value="Unassembled WGS sequence"/>
</dbReference>
<evidence type="ECO:0000259" key="2">
    <source>
        <dbReference type="Pfam" id="PF01902"/>
    </source>
</evidence>
<protein>
    <submittedName>
        <fullName evidence="3">ATPase</fullName>
    </submittedName>
</protein>
<dbReference type="RefSeq" id="WP_344023699.1">
    <property type="nucleotide sequence ID" value="NZ_BAAAJK010000014.1"/>
</dbReference>
<dbReference type="Gene3D" id="3.90.1490.10">
    <property type="entry name" value="putative n-type atp pyrophosphatase, domain 2"/>
    <property type="match status" value="1"/>
</dbReference>
<gene>
    <name evidence="3" type="ORF">GCM10009613_34900</name>
</gene>